<gene>
    <name evidence="3" type="ORF">g.30857</name>
</gene>
<keyword evidence="2" id="KW-1133">Transmembrane helix</keyword>
<reference evidence="3" key="1">
    <citation type="submission" date="2015-12" db="EMBL/GenBank/DDBJ databases">
        <title>De novo transcriptome assembly of four potential Pierce s Disease insect vectors from Arizona vineyards.</title>
        <authorList>
            <person name="Tassone E.E."/>
        </authorList>
    </citation>
    <scope>NUCLEOTIDE SEQUENCE</scope>
</reference>
<evidence type="ECO:0000313" key="3">
    <source>
        <dbReference type="EMBL" id="JAS30984.1"/>
    </source>
</evidence>
<name>A0A1B6DZ96_9HEMI</name>
<feature type="transmembrane region" description="Helical" evidence="2">
    <location>
        <begin position="108"/>
        <end position="131"/>
    </location>
</feature>
<evidence type="ECO:0008006" key="4">
    <source>
        <dbReference type="Google" id="ProtNLM"/>
    </source>
</evidence>
<evidence type="ECO:0000256" key="2">
    <source>
        <dbReference type="SAM" id="Phobius"/>
    </source>
</evidence>
<feature type="transmembrane region" description="Helical" evidence="2">
    <location>
        <begin position="6"/>
        <end position="30"/>
    </location>
</feature>
<feature type="transmembrane region" description="Helical" evidence="2">
    <location>
        <begin position="143"/>
        <end position="163"/>
    </location>
</feature>
<dbReference type="EMBL" id="GEDC01006314">
    <property type="protein sequence ID" value="JAS30984.1"/>
    <property type="molecule type" value="Transcribed_RNA"/>
</dbReference>
<sequence>MWVEPSGWIVTGVGAPVVAVFLAWTSLVFHCGRKQWRPLDPLILALLIESVLQQGGSVLHTVVALFRPDEEVWCTGLVWWLATVRTMQAGTLATLAAGRLVRVRYSHLLYHIVCLALLSASIGVAAVLARTSPCGHYSDRRYVVFWLALHISLAITSLFAIILSCCKPSPAPINTHQRRHLLNSSSDLSSAMSDISMISTMRSRSGRGISHSVSDVGRTRHNLVEELLRITPTNSGQSPPITFLNGAPEVPKMAGARRHCGHCDHDNQVPCAAILEDTKLIPSCDVDAASYGVSTLRNVEPCYISTSTSASSTNSRSPCLAREVVEDVHLGTIAAVLAFCYFINHLPVLCLTIAESFVPHLIPTEWSIVSIPLWAGLLEGCLLPVVLAMTDKVFVRRVAAIYSRRRVSDMVKPPQGLHGKFRPFNNSLLEPHRPLETVRFPITNGSLFTSLDGRIPIIHNYRRGKGVRTMGCLQPYCFNAVPSPRFYQQPNGSSHDSGSQLRANLISADINNDRKKSDSQFSESKQSDERTAQCFSQRLSTAELCQEPKQFQNIQQLRESLFIENRDSDDEFDSTGVSEEPIYATLSSRSVCSATTAANDDFEFFQQEPNKASEMKTFRSEDAGPVRRRCSTDRLTTEIDLERVQNEDGVQQRPVYRQQPLPSRRPRLAQSVRPLSKRIGLPPTPPPPRRLAPVLSVDSLVAALHQADVSYLDTGDVYRHSERSGSVPDLKKVFYTGFL</sequence>
<keyword evidence="2" id="KW-0472">Membrane</keyword>
<organism evidence="3">
    <name type="scientific">Clastoptera arizonana</name>
    <name type="common">Arizona spittle bug</name>
    <dbReference type="NCBI Taxonomy" id="38151"/>
    <lineage>
        <taxon>Eukaryota</taxon>
        <taxon>Metazoa</taxon>
        <taxon>Ecdysozoa</taxon>
        <taxon>Arthropoda</taxon>
        <taxon>Hexapoda</taxon>
        <taxon>Insecta</taxon>
        <taxon>Pterygota</taxon>
        <taxon>Neoptera</taxon>
        <taxon>Paraneoptera</taxon>
        <taxon>Hemiptera</taxon>
        <taxon>Auchenorrhyncha</taxon>
        <taxon>Cercopoidea</taxon>
        <taxon>Clastopteridae</taxon>
        <taxon>Clastoptera</taxon>
    </lineage>
</organism>
<dbReference type="AlphaFoldDB" id="A0A1B6DZ96"/>
<proteinExistence type="predicted"/>
<accession>A0A1B6DZ96</accession>
<feature type="region of interest" description="Disordered" evidence="1">
    <location>
        <begin position="508"/>
        <end position="529"/>
    </location>
</feature>
<keyword evidence="2" id="KW-0812">Transmembrane</keyword>
<protein>
    <recommendedName>
        <fullName evidence="4">G-protein coupled receptors family 1 profile domain-containing protein</fullName>
    </recommendedName>
</protein>
<evidence type="ECO:0000256" key="1">
    <source>
        <dbReference type="SAM" id="MobiDB-lite"/>
    </source>
</evidence>